<dbReference type="GO" id="GO:0006401">
    <property type="term" value="P:RNA catabolic process"/>
    <property type="evidence" value="ECO:0007669"/>
    <property type="project" value="TreeGrafter"/>
</dbReference>
<dbReference type="Pfam" id="PF00445">
    <property type="entry name" value="Ribonuclease_T2"/>
    <property type="match status" value="1"/>
</dbReference>
<dbReference type="CDD" id="cd01061">
    <property type="entry name" value="RNase_T2_euk"/>
    <property type="match status" value="1"/>
</dbReference>
<dbReference type="SUPFAM" id="SSF55895">
    <property type="entry name" value="Ribonuclease Rh-like"/>
    <property type="match status" value="1"/>
</dbReference>
<dbReference type="PROSITE" id="PS00530">
    <property type="entry name" value="RNASE_T2_1"/>
    <property type="match status" value="1"/>
</dbReference>
<keyword evidence="4" id="KW-1015">Disulfide bond</keyword>
<dbReference type="Gene3D" id="3.90.730.10">
    <property type="entry name" value="Ribonuclease T2-like"/>
    <property type="match status" value="1"/>
</dbReference>
<protein>
    <recommendedName>
        <fullName evidence="2">ribonuclease T2</fullName>
        <ecNumber evidence="2">4.6.1.19</ecNumber>
    </recommendedName>
</protein>
<evidence type="ECO:0000313" key="9">
    <source>
        <dbReference type="Proteomes" id="UP000799428"/>
    </source>
</evidence>
<dbReference type="InterPro" id="IPR033130">
    <property type="entry name" value="RNase_T2_His_AS_2"/>
</dbReference>
<gene>
    <name evidence="8" type="ORF">K504DRAFT_537391</name>
</gene>
<dbReference type="PANTHER" id="PTHR11240:SF17">
    <property type="entry name" value="RIBONUCLEASE T2"/>
    <property type="match status" value="1"/>
</dbReference>
<keyword evidence="7" id="KW-0732">Signal</keyword>
<feature type="active site" evidence="5">
    <location>
        <position position="176"/>
    </location>
</feature>
<dbReference type="EC" id="4.6.1.19" evidence="2"/>
<feature type="signal peptide" evidence="7">
    <location>
        <begin position="1"/>
        <end position="22"/>
    </location>
</feature>
<keyword evidence="3" id="KW-0378">Hydrolase</keyword>
<organism evidence="8 9">
    <name type="scientific">Pleomassaria siparia CBS 279.74</name>
    <dbReference type="NCBI Taxonomy" id="1314801"/>
    <lineage>
        <taxon>Eukaryota</taxon>
        <taxon>Fungi</taxon>
        <taxon>Dikarya</taxon>
        <taxon>Ascomycota</taxon>
        <taxon>Pezizomycotina</taxon>
        <taxon>Dothideomycetes</taxon>
        <taxon>Pleosporomycetidae</taxon>
        <taxon>Pleosporales</taxon>
        <taxon>Pleomassariaceae</taxon>
        <taxon>Pleomassaria</taxon>
    </lineage>
</organism>
<dbReference type="OrthoDB" id="435754at2759"/>
<dbReference type="PROSITE" id="PS00531">
    <property type="entry name" value="RNASE_T2_2"/>
    <property type="match status" value="1"/>
</dbReference>
<evidence type="ECO:0000256" key="7">
    <source>
        <dbReference type="SAM" id="SignalP"/>
    </source>
</evidence>
<dbReference type="InterPro" id="IPR033697">
    <property type="entry name" value="Ribonuclease_T2_eukaryotic"/>
</dbReference>
<keyword evidence="3" id="KW-0255">Endonuclease</keyword>
<dbReference type="PANTHER" id="PTHR11240">
    <property type="entry name" value="RIBONUCLEASE T2"/>
    <property type="match status" value="1"/>
</dbReference>
<dbReference type="InterPro" id="IPR036430">
    <property type="entry name" value="RNase_T2-like_sf"/>
</dbReference>
<feature type="active site" evidence="5">
    <location>
        <position position="172"/>
    </location>
</feature>
<dbReference type="Proteomes" id="UP000799428">
    <property type="component" value="Unassembled WGS sequence"/>
</dbReference>
<sequence>MRLNMSSQTAGALLLLAATTSAQLYPGQSNLNHTCLLQQPLLSCPPQDPSKVDSCCIETFGGLFLTTQLWSTYTGGEEQGQVLPTDSWTLHGLWPDFCNGSYTQYCDLTRQYDPIPSPNTTNGLKNGTAVPAYTGPSIDTFLEPFGKADLLEYMNTYWIGQNQDNAGFWAHEFSKHATCYSTFNTACYGPAYKQHQEVVDFFETVIKFQKRKPTFKWLEKAHITPSNKTTYTYSDIVGVLKKKHGRIPFIGCSGQRYNTTEAGKGSLDNGYTSFSEVWYYDHVYGRPQEANAVPVDASESYRTTCAKTKGAIHYYERTKGSENKAKVPY</sequence>
<evidence type="ECO:0000256" key="4">
    <source>
        <dbReference type="ARBA" id="ARBA00023157"/>
    </source>
</evidence>
<name>A0A6G1JYH7_9PLEO</name>
<evidence type="ECO:0000256" key="3">
    <source>
        <dbReference type="ARBA" id="ARBA00022759"/>
    </source>
</evidence>
<evidence type="ECO:0000256" key="1">
    <source>
        <dbReference type="ARBA" id="ARBA00007469"/>
    </source>
</evidence>
<dbReference type="AlphaFoldDB" id="A0A6G1JYH7"/>
<dbReference type="GO" id="GO:0003723">
    <property type="term" value="F:RNA binding"/>
    <property type="evidence" value="ECO:0007669"/>
    <property type="project" value="InterPro"/>
</dbReference>
<dbReference type="EMBL" id="MU005779">
    <property type="protein sequence ID" value="KAF2705322.1"/>
    <property type="molecule type" value="Genomic_DNA"/>
</dbReference>
<comment type="similarity">
    <text evidence="1 6">Belongs to the RNase T2 family.</text>
</comment>
<keyword evidence="3" id="KW-0540">Nuclease</keyword>
<reference evidence="8" key="1">
    <citation type="journal article" date="2020" name="Stud. Mycol.">
        <title>101 Dothideomycetes genomes: a test case for predicting lifestyles and emergence of pathogens.</title>
        <authorList>
            <person name="Haridas S."/>
            <person name="Albert R."/>
            <person name="Binder M."/>
            <person name="Bloem J."/>
            <person name="Labutti K."/>
            <person name="Salamov A."/>
            <person name="Andreopoulos B."/>
            <person name="Baker S."/>
            <person name="Barry K."/>
            <person name="Bills G."/>
            <person name="Bluhm B."/>
            <person name="Cannon C."/>
            <person name="Castanera R."/>
            <person name="Culley D."/>
            <person name="Daum C."/>
            <person name="Ezra D."/>
            <person name="Gonzalez J."/>
            <person name="Henrissat B."/>
            <person name="Kuo A."/>
            <person name="Liang C."/>
            <person name="Lipzen A."/>
            <person name="Lutzoni F."/>
            <person name="Magnuson J."/>
            <person name="Mondo S."/>
            <person name="Nolan M."/>
            <person name="Ohm R."/>
            <person name="Pangilinan J."/>
            <person name="Park H.-J."/>
            <person name="Ramirez L."/>
            <person name="Alfaro M."/>
            <person name="Sun H."/>
            <person name="Tritt A."/>
            <person name="Yoshinaga Y."/>
            <person name="Zwiers L.-H."/>
            <person name="Turgeon B."/>
            <person name="Goodwin S."/>
            <person name="Spatafora J."/>
            <person name="Crous P."/>
            <person name="Grigoriev I."/>
        </authorList>
    </citation>
    <scope>NUCLEOTIDE SEQUENCE</scope>
    <source>
        <strain evidence="8">CBS 279.74</strain>
    </source>
</reference>
<evidence type="ECO:0000256" key="2">
    <source>
        <dbReference type="ARBA" id="ARBA00012571"/>
    </source>
</evidence>
<keyword evidence="9" id="KW-1185">Reference proteome</keyword>
<feature type="active site" evidence="5">
    <location>
        <position position="91"/>
    </location>
</feature>
<dbReference type="GO" id="GO:0033897">
    <property type="term" value="F:ribonuclease T2 activity"/>
    <property type="evidence" value="ECO:0007669"/>
    <property type="project" value="UniProtKB-EC"/>
</dbReference>
<dbReference type="InterPro" id="IPR001568">
    <property type="entry name" value="RNase_T2-like"/>
</dbReference>
<evidence type="ECO:0000256" key="6">
    <source>
        <dbReference type="RuleBase" id="RU004328"/>
    </source>
</evidence>
<accession>A0A6G1JYH7</accession>
<dbReference type="InterPro" id="IPR018188">
    <property type="entry name" value="RNase_T2_His_AS_1"/>
</dbReference>
<evidence type="ECO:0000313" key="8">
    <source>
        <dbReference type="EMBL" id="KAF2705322.1"/>
    </source>
</evidence>
<dbReference type="GO" id="GO:0005576">
    <property type="term" value="C:extracellular region"/>
    <property type="evidence" value="ECO:0007669"/>
    <property type="project" value="TreeGrafter"/>
</dbReference>
<proteinExistence type="inferred from homology"/>
<evidence type="ECO:0000256" key="5">
    <source>
        <dbReference type="PIRSR" id="PIRSR633697-1"/>
    </source>
</evidence>
<feature type="chain" id="PRO_5026178308" description="ribonuclease T2" evidence="7">
    <location>
        <begin position="23"/>
        <end position="329"/>
    </location>
</feature>